<dbReference type="AlphaFoldDB" id="A0A4S8PE10"/>
<organism evidence="1 2">
    <name type="scientific">Glycomyces paridis</name>
    <dbReference type="NCBI Taxonomy" id="2126555"/>
    <lineage>
        <taxon>Bacteria</taxon>
        <taxon>Bacillati</taxon>
        <taxon>Actinomycetota</taxon>
        <taxon>Actinomycetes</taxon>
        <taxon>Glycomycetales</taxon>
        <taxon>Glycomycetaceae</taxon>
        <taxon>Glycomyces</taxon>
    </lineage>
</organism>
<accession>A0A4S8PE10</accession>
<protein>
    <recommendedName>
        <fullName evidence="3">Aminoglycoside phosphotransferase domain-containing protein</fullName>
    </recommendedName>
</protein>
<reference evidence="1 2" key="1">
    <citation type="journal article" date="2018" name="Int. J. Syst. Evol. Microbiol.">
        <title>Glycomyces paridis sp. nov., isolated from the medicinal plant Paris polyphylla.</title>
        <authorList>
            <person name="Fang X.M."/>
            <person name="Bai J.L."/>
            <person name="Su J."/>
            <person name="Zhao L.L."/>
            <person name="Liu H.Y."/>
            <person name="Ma B.P."/>
            <person name="Zhang Y.Q."/>
            <person name="Yu L.Y."/>
        </authorList>
    </citation>
    <scope>NUCLEOTIDE SEQUENCE [LARGE SCALE GENOMIC DNA]</scope>
    <source>
        <strain evidence="1 2">CPCC 204357</strain>
    </source>
</reference>
<sequence>MSRALQTADDLRRRATYLAEVVDQLYPGGGLHAPAAAKRDATARPYIVVPGRRKPRVLIPAADRKVAAAALARYSRPAARGARLKRDAAVWALRLGLDRLLLPHRVAVGGAEGIDDHLASVLGHDVHLSIHIGPARANRKPVLQILDGDANTVAFAKLGVNALTRELVEAETAATRRLSELCDLKLVRVPRLVHSGEWNGHNLMVASALPAWAAPADAGPPRRLAAMREFAACCGSNRSPLGESDYAARLRNRLKVLAERAEPDADTLQTAGTALLDRYAATEMRFGAWHGDWAPWNTRETAEAVYLWDLERFETGVPLGFDAAHYRLQDDIVSKGDDPTTAVLALVADAPAVLAPMGVAPSEAEPTALLYLVDLAARYMGDQAERAGAALGALGRWLLPTLLRHIARQRATDGRR</sequence>
<proteinExistence type="predicted"/>
<comment type="caution">
    <text evidence="1">The sequence shown here is derived from an EMBL/GenBank/DDBJ whole genome shotgun (WGS) entry which is preliminary data.</text>
</comment>
<dbReference type="InterPro" id="IPR011009">
    <property type="entry name" value="Kinase-like_dom_sf"/>
</dbReference>
<dbReference type="Proteomes" id="UP000305792">
    <property type="component" value="Unassembled WGS sequence"/>
</dbReference>
<dbReference type="SUPFAM" id="SSF56112">
    <property type="entry name" value="Protein kinase-like (PK-like)"/>
    <property type="match status" value="1"/>
</dbReference>
<dbReference type="EMBL" id="STGX01000007">
    <property type="protein sequence ID" value="THV28633.1"/>
    <property type="molecule type" value="Genomic_DNA"/>
</dbReference>
<name>A0A4S8PE10_9ACTN</name>
<dbReference type="RefSeq" id="WP_136529744.1">
    <property type="nucleotide sequence ID" value="NZ_STGX01000007.1"/>
</dbReference>
<gene>
    <name evidence="1" type="ORF">E9998_10955</name>
</gene>
<evidence type="ECO:0008006" key="3">
    <source>
        <dbReference type="Google" id="ProtNLM"/>
    </source>
</evidence>
<keyword evidence="2" id="KW-1185">Reference proteome</keyword>
<evidence type="ECO:0000313" key="1">
    <source>
        <dbReference type="EMBL" id="THV28633.1"/>
    </source>
</evidence>
<dbReference type="OrthoDB" id="8479674at2"/>
<evidence type="ECO:0000313" key="2">
    <source>
        <dbReference type="Proteomes" id="UP000305792"/>
    </source>
</evidence>